<evidence type="ECO:0000313" key="1">
    <source>
        <dbReference type="EMBL" id="JAH53662.1"/>
    </source>
</evidence>
<reference evidence="1" key="1">
    <citation type="submission" date="2014-11" db="EMBL/GenBank/DDBJ databases">
        <authorList>
            <person name="Amaro Gonzalez C."/>
        </authorList>
    </citation>
    <scope>NUCLEOTIDE SEQUENCE</scope>
</reference>
<protein>
    <submittedName>
        <fullName evidence="1">Uncharacterized protein</fullName>
    </submittedName>
</protein>
<organism evidence="1">
    <name type="scientific">Anguilla anguilla</name>
    <name type="common">European freshwater eel</name>
    <name type="synonym">Muraena anguilla</name>
    <dbReference type="NCBI Taxonomy" id="7936"/>
    <lineage>
        <taxon>Eukaryota</taxon>
        <taxon>Metazoa</taxon>
        <taxon>Chordata</taxon>
        <taxon>Craniata</taxon>
        <taxon>Vertebrata</taxon>
        <taxon>Euteleostomi</taxon>
        <taxon>Actinopterygii</taxon>
        <taxon>Neopterygii</taxon>
        <taxon>Teleostei</taxon>
        <taxon>Anguilliformes</taxon>
        <taxon>Anguillidae</taxon>
        <taxon>Anguilla</taxon>
    </lineage>
</organism>
<dbReference type="EMBL" id="GBXM01054915">
    <property type="protein sequence ID" value="JAH53662.1"/>
    <property type="molecule type" value="Transcribed_RNA"/>
</dbReference>
<dbReference type="AlphaFoldDB" id="A0A0E9TJK7"/>
<reference evidence="1" key="2">
    <citation type="journal article" date="2015" name="Fish Shellfish Immunol.">
        <title>Early steps in the European eel (Anguilla anguilla)-Vibrio vulnificus interaction in the gills: Role of the RtxA13 toxin.</title>
        <authorList>
            <person name="Callol A."/>
            <person name="Pajuelo D."/>
            <person name="Ebbesson L."/>
            <person name="Teles M."/>
            <person name="MacKenzie S."/>
            <person name="Amaro C."/>
        </authorList>
    </citation>
    <scope>NUCLEOTIDE SEQUENCE</scope>
</reference>
<accession>A0A0E9TJK7</accession>
<sequence>MQVKLPCSRVQRQCPYPGIEPATFRNLRPFGYKRSSLPTVPHSFALFP</sequence>
<proteinExistence type="predicted"/>
<name>A0A0E9TJK7_ANGAN</name>